<name>A0AAV7S0C4_PLEWA</name>
<dbReference type="AlphaFoldDB" id="A0AAV7S0C4"/>
<gene>
    <name evidence="1" type="ORF">NDU88_009202</name>
</gene>
<proteinExistence type="predicted"/>
<reference evidence="1" key="1">
    <citation type="journal article" date="2022" name="bioRxiv">
        <title>Sequencing and chromosome-scale assembly of the giantPleurodeles waltlgenome.</title>
        <authorList>
            <person name="Brown T."/>
            <person name="Elewa A."/>
            <person name="Iarovenko S."/>
            <person name="Subramanian E."/>
            <person name="Araus A.J."/>
            <person name="Petzold A."/>
            <person name="Susuki M."/>
            <person name="Suzuki K.-i.T."/>
            <person name="Hayashi T."/>
            <person name="Toyoda A."/>
            <person name="Oliveira C."/>
            <person name="Osipova E."/>
            <person name="Leigh N.D."/>
            <person name="Simon A."/>
            <person name="Yun M.H."/>
        </authorList>
    </citation>
    <scope>NUCLEOTIDE SEQUENCE</scope>
    <source>
        <strain evidence="1">20211129_DDA</strain>
        <tissue evidence="1">Liver</tissue>
    </source>
</reference>
<sequence length="127" mass="14026">MAIWCSRVRALLPGFEFAGCSVFCRSGVYLLLRYPNLLRSMSSPDSHARANVPHRLLRSATGSQFLLFFCQGSGIVLPDPGLRVGALHCFTLVGLIFRRGRHHGSLESRKALAVFSTLVRSVLLLLL</sequence>
<dbReference type="EMBL" id="JANPWB010000009">
    <property type="protein sequence ID" value="KAJ1156483.1"/>
    <property type="molecule type" value="Genomic_DNA"/>
</dbReference>
<comment type="caution">
    <text evidence="1">The sequence shown here is derived from an EMBL/GenBank/DDBJ whole genome shotgun (WGS) entry which is preliminary data.</text>
</comment>
<evidence type="ECO:0000313" key="1">
    <source>
        <dbReference type="EMBL" id="KAJ1156483.1"/>
    </source>
</evidence>
<organism evidence="1 2">
    <name type="scientific">Pleurodeles waltl</name>
    <name type="common">Iberian ribbed newt</name>
    <dbReference type="NCBI Taxonomy" id="8319"/>
    <lineage>
        <taxon>Eukaryota</taxon>
        <taxon>Metazoa</taxon>
        <taxon>Chordata</taxon>
        <taxon>Craniata</taxon>
        <taxon>Vertebrata</taxon>
        <taxon>Euteleostomi</taxon>
        <taxon>Amphibia</taxon>
        <taxon>Batrachia</taxon>
        <taxon>Caudata</taxon>
        <taxon>Salamandroidea</taxon>
        <taxon>Salamandridae</taxon>
        <taxon>Pleurodelinae</taxon>
        <taxon>Pleurodeles</taxon>
    </lineage>
</organism>
<keyword evidence="2" id="KW-1185">Reference proteome</keyword>
<evidence type="ECO:0008006" key="3">
    <source>
        <dbReference type="Google" id="ProtNLM"/>
    </source>
</evidence>
<evidence type="ECO:0000313" key="2">
    <source>
        <dbReference type="Proteomes" id="UP001066276"/>
    </source>
</evidence>
<dbReference type="Proteomes" id="UP001066276">
    <property type="component" value="Chromosome 5"/>
</dbReference>
<protein>
    <recommendedName>
        <fullName evidence="3">Transmembrane protein</fullName>
    </recommendedName>
</protein>
<accession>A0AAV7S0C4</accession>